<evidence type="ECO:0008006" key="3">
    <source>
        <dbReference type="Google" id="ProtNLM"/>
    </source>
</evidence>
<dbReference type="Gene3D" id="3.40.50.300">
    <property type="entry name" value="P-loop containing nucleotide triphosphate hydrolases"/>
    <property type="match status" value="1"/>
</dbReference>
<evidence type="ECO:0000313" key="1">
    <source>
        <dbReference type="EMBL" id="BAP55015.1"/>
    </source>
</evidence>
<dbReference type="Proteomes" id="UP000031623">
    <property type="component" value="Chromosome"/>
</dbReference>
<organism evidence="1 2">
    <name type="scientific">Thioploca ingrica</name>
    <dbReference type="NCBI Taxonomy" id="40754"/>
    <lineage>
        <taxon>Bacteria</taxon>
        <taxon>Pseudomonadati</taxon>
        <taxon>Pseudomonadota</taxon>
        <taxon>Gammaproteobacteria</taxon>
        <taxon>Thiotrichales</taxon>
        <taxon>Thiotrichaceae</taxon>
        <taxon>Thioploca</taxon>
    </lineage>
</organism>
<dbReference type="STRING" id="40754.THII_0718"/>
<name>A0A090AJD9_9GAMM</name>
<reference evidence="1 2" key="1">
    <citation type="journal article" date="2014" name="ISME J.">
        <title>Ecophysiology of Thioploca ingrica as revealed by the complete genome sequence supplemented with proteomic evidence.</title>
        <authorList>
            <person name="Kojima H."/>
            <person name="Ogura Y."/>
            <person name="Yamamoto N."/>
            <person name="Togashi T."/>
            <person name="Mori H."/>
            <person name="Watanabe T."/>
            <person name="Nemoto F."/>
            <person name="Kurokawa K."/>
            <person name="Hayashi T."/>
            <person name="Fukui M."/>
        </authorList>
    </citation>
    <scope>NUCLEOTIDE SEQUENCE [LARGE SCALE GENOMIC DNA]</scope>
</reference>
<proteinExistence type="predicted"/>
<evidence type="ECO:0000313" key="2">
    <source>
        <dbReference type="Proteomes" id="UP000031623"/>
    </source>
</evidence>
<dbReference type="EMBL" id="AP014633">
    <property type="protein sequence ID" value="BAP55015.1"/>
    <property type="molecule type" value="Genomic_DNA"/>
</dbReference>
<dbReference type="HOGENOM" id="CLU_1022839_0_0_6"/>
<protein>
    <recommendedName>
        <fullName evidence="3">Sulfotransferase domain-containing protein</fullName>
    </recommendedName>
</protein>
<dbReference type="InterPro" id="IPR027417">
    <property type="entry name" value="P-loop_NTPase"/>
</dbReference>
<dbReference type="KEGG" id="tig:THII_0718"/>
<dbReference type="SUPFAM" id="SSF52540">
    <property type="entry name" value="P-loop containing nucleoside triphosphate hydrolases"/>
    <property type="match status" value="1"/>
</dbReference>
<dbReference type="OrthoDB" id="8767516at2"/>
<dbReference type="AlphaFoldDB" id="A0A090AJD9"/>
<sequence length="272" mass="32114">MNILVIGKAKTGTTVISKTIQKSISGPTQYHLEPKRIGFFEQEHFAKSDCSHVVKIIFEHWSNTPRMRNAIIHNEAVLKFDKVICIVRDLRDEIISRLMYLIYPYQLEYDLKAEQITAWIEILEKKEKSPRSIAFVELFREFEKIFKVSFSGELNHSIIQSKIYYDFIQGPAKNSHRIKYEDFIAGKLQLLEDYLGFSVSSDRSVDDLERTKRSVTFNNWKKVFTPEDIEFFKPQLSSILEQFGYWDWELEESDKLESEHYSGYVKRLLSNQ</sequence>
<accession>A0A090AJD9</accession>
<gene>
    <name evidence="1" type="ORF">THII_0718</name>
</gene>
<keyword evidence="2" id="KW-1185">Reference proteome</keyword>